<name>A0A4T0HHP5_WALIC</name>
<organism evidence="1 2">
    <name type="scientific">Wallemia ichthyophaga</name>
    <dbReference type="NCBI Taxonomy" id="245174"/>
    <lineage>
        <taxon>Eukaryota</taxon>
        <taxon>Fungi</taxon>
        <taxon>Dikarya</taxon>
        <taxon>Basidiomycota</taxon>
        <taxon>Wallemiomycotina</taxon>
        <taxon>Wallemiomycetes</taxon>
        <taxon>Wallemiales</taxon>
        <taxon>Wallemiaceae</taxon>
        <taxon>Wallemia</taxon>
    </lineage>
</organism>
<accession>A0A4T0HHP5</accession>
<dbReference type="Proteomes" id="UP000306954">
    <property type="component" value="Unassembled WGS sequence"/>
</dbReference>
<sequence>MIINPRQHLHLHRMDEQNEHFAVHTHLTTLMQCWEWQADSKVKEEVQNMRLRLAIVNHRAQRHIASHSLFFSKWKRLGICCNLRKKLVELFQMTSWINRTKFENLIRLLAERLVTDYCRRHFRYMPHAHHCNLMQKATMKSLLLRAKQIAKRKSRARDPRLELKKGTKIKGALMRSIMFKNVPQYFAAVGSAAPIIRITGQIPF</sequence>
<comment type="caution">
    <text evidence="1">The sequence shown here is derived from an EMBL/GenBank/DDBJ whole genome shotgun (WGS) entry which is preliminary data.</text>
</comment>
<reference evidence="1 2" key="1">
    <citation type="submission" date="2019-03" db="EMBL/GenBank/DDBJ databases">
        <title>Sequencing 23 genomes of Wallemia ichthyophaga.</title>
        <authorList>
            <person name="Gostincar C."/>
        </authorList>
    </citation>
    <scope>NUCLEOTIDE SEQUENCE [LARGE SCALE GENOMIC DNA]</scope>
    <source>
        <strain evidence="1 2">EXF-8621</strain>
    </source>
</reference>
<proteinExistence type="predicted"/>
<protein>
    <submittedName>
        <fullName evidence="1">Uncharacterized protein</fullName>
    </submittedName>
</protein>
<dbReference type="AlphaFoldDB" id="A0A4T0HHP5"/>
<evidence type="ECO:0000313" key="2">
    <source>
        <dbReference type="Proteomes" id="UP000306954"/>
    </source>
</evidence>
<gene>
    <name evidence="1" type="ORF">E3P90_00942</name>
</gene>
<dbReference type="EMBL" id="SPOF01000007">
    <property type="protein sequence ID" value="TIB15460.1"/>
    <property type="molecule type" value="Genomic_DNA"/>
</dbReference>
<evidence type="ECO:0000313" key="1">
    <source>
        <dbReference type="EMBL" id="TIB15460.1"/>
    </source>
</evidence>